<accession>A0A6G1KZX5</accession>
<keyword evidence="2" id="KW-1185">Reference proteome</keyword>
<dbReference type="Proteomes" id="UP000799436">
    <property type="component" value="Unassembled WGS sequence"/>
</dbReference>
<reference evidence="1" key="1">
    <citation type="journal article" date="2020" name="Stud. Mycol.">
        <title>101 Dothideomycetes genomes: a test case for predicting lifestyles and emergence of pathogens.</title>
        <authorList>
            <person name="Haridas S."/>
            <person name="Albert R."/>
            <person name="Binder M."/>
            <person name="Bloem J."/>
            <person name="Labutti K."/>
            <person name="Salamov A."/>
            <person name="Andreopoulos B."/>
            <person name="Baker S."/>
            <person name="Barry K."/>
            <person name="Bills G."/>
            <person name="Bluhm B."/>
            <person name="Cannon C."/>
            <person name="Castanera R."/>
            <person name="Culley D."/>
            <person name="Daum C."/>
            <person name="Ezra D."/>
            <person name="Gonzalez J."/>
            <person name="Henrissat B."/>
            <person name="Kuo A."/>
            <person name="Liang C."/>
            <person name="Lipzen A."/>
            <person name="Lutzoni F."/>
            <person name="Magnuson J."/>
            <person name="Mondo S."/>
            <person name="Nolan M."/>
            <person name="Ohm R."/>
            <person name="Pangilinan J."/>
            <person name="Park H.-J."/>
            <person name="Ramirez L."/>
            <person name="Alfaro M."/>
            <person name="Sun H."/>
            <person name="Tritt A."/>
            <person name="Yoshinaga Y."/>
            <person name="Zwiers L.-H."/>
            <person name="Turgeon B."/>
            <person name="Goodwin S."/>
            <person name="Spatafora J."/>
            <person name="Crous P."/>
            <person name="Grigoriev I."/>
        </authorList>
    </citation>
    <scope>NUCLEOTIDE SEQUENCE</scope>
    <source>
        <strain evidence="1">CBS 116005</strain>
    </source>
</reference>
<dbReference type="AlphaFoldDB" id="A0A6G1KZX5"/>
<evidence type="ECO:0000313" key="2">
    <source>
        <dbReference type="Proteomes" id="UP000799436"/>
    </source>
</evidence>
<dbReference type="EMBL" id="ML995882">
    <property type="protein sequence ID" value="KAF2765839.1"/>
    <property type="molecule type" value="Genomic_DNA"/>
</dbReference>
<evidence type="ECO:0000313" key="1">
    <source>
        <dbReference type="EMBL" id="KAF2765839.1"/>
    </source>
</evidence>
<name>A0A6G1KZX5_9PEZI</name>
<protein>
    <submittedName>
        <fullName evidence="1">Uncharacterized protein</fullName>
    </submittedName>
</protein>
<sequence length="61" mass="6993">MCVGSEASEFDMQHYLGSSRVIRKRKTFAGQKPERLLLADDDYDDAMILRRGAGKLMQVRM</sequence>
<gene>
    <name evidence="1" type="ORF">EJ03DRAFT_330597</name>
</gene>
<organism evidence="1 2">
    <name type="scientific">Teratosphaeria nubilosa</name>
    <dbReference type="NCBI Taxonomy" id="161662"/>
    <lineage>
        <taxon>Eukaryota</taxon>
        <taxon>Fungi</taxon>
        <taxon>Dikarya</taxon>
        <taxon>Ascomycota</taxon>
        <taxon>Pezizomycotina</taxon>
        <taxon>Dothideomycetes</taxon>
        <taxon>Dothideomycetidae</taxon>
        <taxon>Mycosphaerellales</taxon>
        <taxon>Teratosphaeriaceae</taxon>
        <taxon>Teratosphaeria</taxon>
    </lineage>
</organism>
<proteinExistence type="predicted"/>